<organism evidence="1 2">
    <name type="scientific">Funneliformis geosporum</name>
    <dbReference type="NCBI Taxonomy" id="1117311"/>
    <lineage>
        <taxon>Eukaryota</taxon>
        <taxon>Fungi</taxon>
        <taxon>Fungi incertae sedis</taxon>
        <taxon>Mucoromycota</taxon>
        <taxon>Glomeromycotina</taxon>
        <taxon>Glomeromycetes</taxon>
        <taxon>Glomerales</taxon>
        <taxon>Glomeraceae</taxon>
        <taxon>Funneliformis</taxon>
    </lineage>
</organism>
<keyword evidence="2" id="KW-1185">Reference proteome</keyword>
<name>A0A9W4WZ34_9GLOM</name>
<sequence>KKFPSHRLNFLDGMQLNGYNEELQLAFKFHGQQHNSLNLMFHRRGQKDLDEQRMRDQKKRDICKEQGICLIEVPYIADLLSYIRHTLIEKGFLKEAKN</sequence>
<dbReference type="Proteomes" id="UP001153678">
    <property type="component" value="Unassembled WGS sequence"/>
</dbReference>
<reference evidence="1" key="1">
    <citation type="submission" date="2022-08" db="EMBL/GenBank/DDBJ databases">
        <authorList>
            <person name="Kallberg Y."/>
            <person name="Tangrot J."/>
            <person name="Rosling A."/>
        </authorList>
    </citation>
    <scope>NUCLEOTIDE SEQUENCE</scope>
    <source>
        <strain evidence="1">Wild A</strain>
    </source>
</reference>
<comment type="caution">
    <text evidence="1">The sequence shown here is derived from an EMBL/GenBank/DDBJ whole genome shotgun (WGS) entry which is preliminary data.</text>
</comment>
<accession>A0A9W4WZ34</accession>
<feature type="non-terminal residue" evidence="1">
    <location>
        <position position="1"/>
    </location>
</feature>
<dbReference type="EMBL" id="CAMKVN010006158">
    <property type="protein sequence ID" value="CAI2189976.1"/>
    <property type="molecule type" value="Genomic_DNA"/>
</dbReference>
<dbReference type="OrthoDB" id="2367136at2759"/>
<evidence type="ECO:0000313" key="2">
    <source>
        <dbReference type="Proteomes" id="UP001153678"/>
    </source>
</evidence>
<protein>
    <submittedName>
        <fullName evidence="1">9048_t:CDS:1</fullName>
    </submittedName>
</protein>
<proteinExistence type="predicted"/>
<evidence type="ECO:0000313" key="1">
    <source>
        <dbReference type="EMBL" id="CAI2189976.1"/>
    </source>
</evidence>
<dbReference type="AlphaFoldDB" id="A0A9W4WZ34"/>
<gene>
    <name evidence="1" type="ORF">FWILDA_LOCUS14345</name>
</gene>